<accession>A0AAV4MI22</accession>
<gene>
    <name evidence="1" type="ORF">CEXT_209461</name>
</gene>
<comment type="caution">
    <text evidence="1">The sequence shown here is derived from an EMBL/GenBank/DDBJ whole genome shotgun (WGS) entry which is preliminary data.</text>
</comment>
<dbReference type="EMBL" id="BPLR01002227">
    <property type="protein sequence ID" value="GIX71520.1"/>
    <property type="molecule type" value="Genomic_DNA"/>
</dbReference>
<dbReference type="AlphaFoldDB" id="A0AAV4MI22"/>
<proteinExistence type="predicted"/>
<dbReference type="Proteomes" id="UP001054945">
    <property type="component" value="Unassembled WGS sequence"/>
</dbReference>
<sequence length="96" mass="10041">MEVDAAAGCMLCPGGGGGVCDGPTVGQQRGGGALKEDGKFFPKLLSTSSTSSASESGFRRSPETRIVNLKSALSRPEDVDRKNVVIRLNGCEQRLK</sequence>
<evidence type="ECO:0000313" key="1">
    <source>
        <dbReference type="EMBL" id="GIX71520.1"/>
    </source>
</evidence>
<evidence type="ECO:0000313" key="2">
    <source>
        <dbReference type="Proteomes" id="UP001054945"/>
    </source>
</evidence>
<keyword evidence="2" id="KW-1185">Reference proteome</keyword>
<reference evidence="1 2" key="1">
    <citation type="submission" date="2021-06" db="EMBL/GenBank/DDBJ databases">
        <title>Caerostris extrusa draft genome.</title>
        <authorList>
            <person name="Kono N."/>
            <person name="Arakawa K."/>
        </authorList>
    </citation>
    <scope>NUCLEOTIDE SEQUENCE [LARGE SCALE GENOMIC DNA]</scope>
</reference>
<protein>
    <submittedName>
        <fullName evidence="1">Uncharacterized protein</fullName>
    </submittedName>
</protein>
<name>A0AAV4MI22_CAEEX</name>
<organism evidence="1 2">
    <name type="scientific">Caerostris extrusa</name>
    <name type="common">Bark spider</name>
    <name type="synonym">Caerostris bankana</name>
    <dbReference type="NCBI Taxonomy" id="172846"/>
    <lineage>
        <taxon>Eukaryota</taxon>
        <taxon>Metazoa</taxon>
        <taxon>Ecdysozoa</taxon>
        <taxon>Arthropoda</taxon>
        <taxon>Chelicerata</taxon>
        <taxon>Arachnida</taxon>
        <taxon>Araneae</taxon>
        <taxon>Araneomorphae</taxon>
        <taxon>Entelegynae</taxon>
        <taxon>Araneoidea</taxon>
        <taxon>Araneidae</taxon>
        <taxon>Caerostris</taxon>
    </lineage>
</organism>